<keyword evidence="5 6" id="KW-0472">Membrane</keyword>
<feature type="transmembrane region" description="Helical" evidence="6">
    <location>
        <begin position="7"/>
        <end position="36"/>
    </location>
</feature>
<protein>
    <submittedName>
        <fullName evidence="7">Branched-chain amino acid transport system permease protein</fullName>
    </submittedName>
</protein>
<sequence length="283" mass="30474">MSGYTEGILILLCINAIAAMGVSLLTGFTGIFSLGHAAYMALGAYTTAILTVQHDIHWLPAILLGGVVAVAVAYFIGVPTLKLMGDYYAIASIGLGEAIRLILENWQSVTRGARGYPGIDPYTTLPVALAFFVVLAVFMFNLINSRFGRACKACRDDHIASSLLGFHTARIRVLSLMISAFYCGVAGALLGGFLSFIQPVMFDMLKSTELTAVVVFGGLGSMSGSLLGTAVITLVTELFRPISQYRMLIYGAVLVIIMVLRPEGIMGNREFLSWVKAPFRRRA</sequence>
<evidence type="ECO:0000256" key="1">
    <source>
        <dbReference type="ARBA" id="ARBA00004651"/>
    </source>
</evidence>
<feature type="transmembrane region" description="Helical" evidence="6">
    <location>
        <begin position="247"/>
        <end position="266"/>
    </location>
</feature>
<keyword evidence="8" id="KW-1185">Reference proteome</keyword>
<dbReference type="Pfam" id="PF02653">
    <property type="entry name" value="BPD_transp_2"/>
    <property type="match status" value="1"/>
</dbReference>
<evidence type="ECO:0000256" key="3">
    <source>
        <dbReference type="ARBA" id="ARBA00022692"/>
    </source>
</evidence>
<evidence type="ECO:0000256" key="2">
    <source>
        <dbReference type="ARBA" id="ARBA00022475"/>
    </source>
</evidence>
<evidence type="ECO:0000256" key="4">
    <source>
        <dbReference type="ARBA" id="ARBA00022989"/>
    </source>
</evidence>
<dbReference type="PANTHER" id="PTHR30482">
    <property type="entry name" value="HIGH-AFFINITY BRANCHED-CHAIN AMINO ACID TRANSPORT SYSTEM PERMEASE"/>
    <property type="match status" value="1"/>
</dbReference>
<keyword evidence="4 6" id="KW-1133">Transmembrane helix</keyword>
<dbReference type="OrthoDB" id="9789927at2"/>
<accession>A0A4R8M097</accession>
<evidence type="ECO:0000313" key="7">
    <source>
        <dbReference type="EMBL" id="TDY54232.1"/>
    </source>
</evidence>
<dbReference type="AlphaFoldDB" id="A0A4R8M097"/>
<dbReference type="Proteomes" id="UP000295066">
    <property type="component" value="Unassembled WGS sequence"/>
</dbReference>
<feature type="transmembrane region" description="Helical" evidence="6">
    <location>
        <begin position="173"/>
        <end position="198"/>
    </location>
</feature>
<reference evidence="7 8" key="1">
    <citation type="submission" date="2019-03" db="EMBL/GenBank/DDBJ databases">
        <title>Genomic Encyclopedia of Type Strains, Phase IV (KMG-IV): sequencing the most valuable type-strain genomes for metagenomic binning, comparative biology and taxonomic classification.</title>
        <authorList>
            <person name="Goeker M."/>
        </authorList>
    </citation>
    <scope>NUCLEOTIDE SEQUENCE [LARGE SCALE GENOMIC DNA]</scope>
    <source>
        <strain evidence="7 8">DSM 25964</strain>
    </source>
</reference>
<feature type="transmembrane region" description="Helical" evidence="6">
    <location>
        <begin position="210"/>
        <end position="235"/>
    </location>
</feature>
<proteinExistence type="predicted"/>
<evidence type="ECO:0000313" key="8">
    <source>
        <dbReference type="Proteomes" id="UP000295066"/>
    </source>
</evidence>
<dbReference type="InterPro" id="IPR043428">
    <property type="entry name" value="LivM-like"/>
</dbReference>
<dbReference type="EMBL" id="SORI01000028">
    <property type="protein sequence ID" value="TDY54232.1"/>
    <property type="molecule type" value="Genomic_DNA"/>
</dbReference>
<evidence type="ECO:0000256" key="5">
    <source>
        <dbReference type="ARBA" id="ARBA00023136"/>
    </source>
</evidence>
<organism evidence="7 8">
    <name type="scientific">Aminivibrio pyruvatiphilus</name>
    <dbReference type="NCBI Taxonomy" id="1005740"/>
    <lineage>
        <taxon>Bacteria</taxon>
        <taxon>Thermotogati</taxon>
        <taxon>Synergistota</taxon>
        <taxon>Synergistia</taxon>
        <taxon>Synergistales</taxon>
        <taxon>Aminobacteriaceae</taxon>
        <taxon>Aminivibrio</taxon>
    </lineage>
</organism>
<comment type="subcellular location">
    <subcellularLocation>
        <location evidence="1">Cell membrane</location>
        <topology evidence="1">Multi-pass membrane protein</topology>
    </subcellularLocation>
</comment>
<dbReference type="GO" id="GO:0015658">
    <property type="term" value="F:branched-chain amino acid transmembrane transporter activity"/>
    <property type="evidence" value="ECO:0007669"/>
    <property type="project" value="InterPro"/>
</dbReference>
<dbReference type="RefSeq" id="WP_133959081.1">
    <property type="nucleotide sequence ID" value="NZ_SORI01000028.1"/>
</dbReference>
<dbReference type="GO" id="GO:0005886">
    <property type="term" value="C:plasma membrane"/>
    <property type="evidence" value="ECO:0007669"/>
    <property type="project" value="UniProtKB-SubCell"/>
</dbReference>
<keyword evidence="2" id="KW-1003">Cell membrane</keyword>
<dbReference type="CDD" id="cd06581">
    <property type="entry name" value="TM_PBP1_LivM_like"/>
    <property type="match status" value="1"/>
</dbReference>
<comment type="caution">
    <text evidence="7">The sequence shown here is derived from an EMBL/GenBank/DDBJ whole genome shotgun (WGS) entry which is preliminary data.</text>
</comment>
<keyword evidence="3 6" id="KW-0812">Transmembrane</keyword>
<dbReference type="PANTHER" id="PTHR30482:SF10">
    <property type="entry name" value="HIGH-AFFINITY BRANCHED-CHAIN AMINO ACID TRANSPORT PROTEIN BRAE"/>
    <property type="match status" value="1"/>
</dbReference>
<gene>
    <name evidence="7" type="ORF">C8D99_1283</name>
</gene>
<dbReference type="InterPro" id="IPR001851">
    <property type="entry name" value="ABC_transp_permease"/>
</dbReference>
<name>A0A4R8M097_9BACT</name>
<feature type="transmembrane region" description="Helical" evidence="6">
    <location>
        <begin position="123"/>
        <end position="143"/>
    </location>
</feature>
<evidence type="ECO:0000256" key="6">
    <source>
        <dbReference type="SAM" id="Phobius"/>
    </source>
</evidence>
<feature type="transmembrane region" description="Helical" evidence="6">
    <location>
        <begin position="56"/>
        <end position="75"/>
    </location>
</feature>